<organism evidence="1 2">
    <name type="scientific">Serratia plymuthica</name>
    <dbReference type="NCBI Taxonomy" id="82996"/>
    <lineage>
        <taxon>Bacteria</taxon>
        <taxon>Pseudomonadati</taxon>
        <taxon>Pseudomonadota</taxon>
        <taxon>Gammaproteobacteria</taxon>
        <taxon>Enterobacterales</taxon>
        <taxon>Yersiniaceae</taxon>
        <taxon>Serratia</taxon>
    </lineage>
</organism>
<protein>
    <submittedName>
        <fullName evidence="1">Uncharacterized protein</fullName>
    </submittedName>
</protein>
<dbReference type="Proteomes" id="UP000248897">
    <property type="component" value="Chromosome 1"/>
</dbReference>
<evidence type="ECO:0000313" key="1">
    <source>
        <dbReference type="EMBL" id="SQI34252.1"/>
    </source>
</evidence>
<evidence type="ECO:0000313" key="2">
    <source>
        <dbReference type="Proteomes" id="UP000248897"/>
    </source>
</evidence>
<gene>
    <name evidence="1" type="ORF">NCTC12961_01640</name>
</gene>
<name>A0A2X4UIB3_SERPL</name>
<proteinExistence type="predicted"/>
<dbReference type="EMBL" id="LS483469">
    <property type="protein sequence ID" value="SQI34252.1"/>
    <property type="molecule type" value="Genomic_DNA"/>
</dbReference>
<sequence>MTRCARACRSPFVLPNLEGPVMEQVIELEALEKRFPSLAKPAVASLTPA</sequence>
<dbReference type="AlphaFoldDB" id="A0A2X4UIB3"/>
<accession>A0A2X4UIB3</accession>
<reference evidence="1 2" key="1">
    <citation type="submission" date="2018-06" db="EMBL/GenBank/DDBJ databases">
        <authorList>
            <consortium name="Pathogen Informatics"/>
            <person name="Doyle S."/>
        </authorList>
    </citation>
    <scope>NUCLEOTIDE SEQUENCE [LARGE SCALE GENOMIC DNA]</scope>
    <source>
        <strain evidence="1 2">NCTC12961</strain>
    </source>
</reference>